<reference evidence="2" key="1">
    <citation type="submission" date="2020-10" db="EMBL/GenBank/DDBJ databases">
        <authorList>
            <person name="Gilroy R."/>
        </authorList>
    </citation>
    <scope>NUCLEOTIDE SEQUENCE</scope>
    <source>
        <strain evidence="2">2889</strain>
    </source>
</reference>
<feature type="transmembrane region" description="Helical" evidence="1">
    <location>
        <begin position="56"/>
        <end position="79"/>
    </location>
</feature>
<accession>A0A9D9DQR2</accession>
<keyword evidence="1" id="KW-1133">Transmembrane helix</keyword>
<dbReference type="Pfam" id="PF14126">
    <property type="entry name" value="DUF4293"/>
    <property type="match status" value="1"/>
</dbReference>
<proteinExistence type="predicted"/>
<reference evidence="2" key="2">
    <citation type="journal article" date="2021" name="PeerJ">
        <title>Extensive microbial diversity within the chicken gut microbiome revealed by metagenomics and culture.</title>
        <authorList>
            <person name="Gilroy R."/>
            <person name="Ravi A."/>
            <person name="Getino M."/>
            <person name="Pursley I."/>
            <person name="Horton D.L."/>
            <person name="Alikhan N.F."/>
            <person name="Baker D."/>
            <person name="Gharbi K."/>
            <person name="Hall N."/>
            <person name="Watson M."/>
            <person name="Adriaenssens E.M."/>
            <person name="Foster-Nyarko E."/>
            <person name="Jarju S."/>
            <person name="Secka A."/>
            <person name="Antonio M."/>
            <person name="Oren A."/>
            <person name="Chaudhuri R.R."/>
            <person name="La Ragione R."/>
            <person name="Hildebrand F."/>
            <person name="Pallen M.J."/>
        </authorList>
    </citation>
    <scope>NUCLEOTIDE SEQUENCE</scope>
    <source>
        <strain evidence="2">2889</strain>
    </source>
</reference>
<name>A0A9D9DQR2_9BACT</name>
<dbReference type="InterPro" id="IPR025635">
    <property type="entry name" value="DUF4293"/>
</dbReference>
<dbReference type="EMBL" id="JADIMZ010000046">
    <property type="protein sequence ID" value="MBO8432317.1"/>
    <property type="molecule type" value="Genomic_DNA"/>
</dbReference>
<keyword evidence="1" id="KW-0472">Membrane</keyword>
<evidence type="ECO:0000256" key="1">
    <source>
        <dbReference type="SAM" id="Phobius"/>
    </source>
</evidence>
<feature type="transmembrane region" description="Helical" evidence="1">
    <location>
        <begin position="86"/>
        <end position="106"/>
    </location>
</feature>
<gene>
    <name evidence="2" type="ORF">IAB08_03355</name>
</gene>
<dbReference type="Proteomes" id="UP000823612">
    <property type="component" value="Unassembled WGS sequence"/>
</dbReference>
<keyword evidence="1" id="KW-0812">Transmembrane</keyword>
<evidence type="ECO:0000313" key="2">
    <source>
        <dbReference type="EMBL" id="MBO8432317.1"/>
    </source>
</evidence>
<evidence type="ECO:0000313" key="3">
    <source>
        <dbReference type="Proteomes" id="UP000823612"/>
    </source>
</evidence>
<feature type="transmembrane region" description="Helical" evidence="1">
    <location>
        <begin position="126"/>
        <end position="145"/>
    </location>
</feature>
<protein>
    <submittedName>
        <fullName evidence="2">DUF4293 domain-containing protein</fullName>
    </submittedName>
</protein>
<dbReference type="AlphaFoldDB" id="A0A9D9DQR2"/>
<organism evidence="2 3">
    <name type="scientific">Candidatus Pullibacteroides excrementavium</name>
    <dbReference type="NCBI Taxonomy" id="2840905"/>
    <lineage>
        <taxon>Bacteria</taxon>
        <taxon>Pseudomonadati</taxon>
        <taxon>Bacteroidota</taxon>
        <taxon>Bacteroidia</taxon>
        <taxon>Bacteroidales</taxon>
        <taxon>Candidatus Pullibacteroides</taxon>
    </lineage>
</organism>
<sequence length="163" mass="18081">MIQRIQSVFLFLAMLLTASLFFGPVVSFNVKGHEYPMNMSGFTGDGQIFNATAGSYWFPIFTIVAALVIVFLAVALFSYKNRPRQIKLCATAFFLNIILLGLLFLGPDAIASNIAPDMADEAGRIVSYRWICFLPFGSLILTNMASRAIKKDEALVRSADRLR</sequence>
<comment type="caution">
    <text evidence="2">The sequence shown here is derived from an EMBL/GenBank/DDBJ whole genome shotgun (WGS) entry which is preliminary data.</text>
</comment>